<dbReference type="InterPro" id="IPR033134">
    <property type="entry name" value="Asp/Glu_racemase_AS_2"/>
</dbReference>
<dbReference type="Gene3D" id="3.40.50.1860">
    <property type="match status" value="2"/>
</dbReference>
<evidence type="ECO:0000256" key="2">
    <source>
        <dbReference type="ARBA" id="ARBA00013090"/>
    </source>
</evidence>
<organism evidence="8 9">
    <name type="scientific">Desulfurella multipotens</name>
    <dbReference type="NCBI Taxonomy" id="79269"/>
    <lineage>
        <taxon>Bacteria</taxon>
        <taxon>Pseudomonadati</taxon>
        <taxon>Campylobacterota</taxon>
        <taxon>Desulfurellia</taxon>
        <taxon>Desulfurellales</taxon>
        <taxon>Desulfurellaceae</taxon>
        <taxon>Desulfurella</taxon>
    </lineage>
</organism>
<dbReference type="InterPro" id="IPR018187">
    <property type="entry name" value="Asp/Glu_racemase_AS_1"/>
</dbReference>
<dbReference type="AlphaFoldDB" id="A0A1G6QN56"/>
<evidence type="ECO:0000256" key="5">
    <source>
        <dbReference type="ARBA" id="ARBA00023235"/>
    </source>
</evidence>
<keyword evidence="5 7" id="KW-0413">Isomerase</keyword>
<keyword evidence="9" id="KW-1185">Reference proteome</keyword>
<evidence type="ECO:0000256" key="6">
    <source>
        <dbReference type="ARBA" id="ARBA00023316"/>
    </source>
</evidence>
<evidence type="ECO:0000256" key="1">
    <source>
        <dbReference type="ARBA" id="ARBA00001602"/>
    </source>
</evidence>
<dbReference type="HAMAP" id="MF_00258">
    <property type="entry name" value="Glu_racemase"/>
    <property type="match status" value="1"/>
</dbReference>
<keyword evidence="4 7" id="KW-0573">Peptidoglycan synthesis</keyword>
<dbReference type="InterPro" id="IPR001920">
    <property type="entry name" value="Asp/Glu_race"/>
</dbReference>
<protein>
    <recommendedName>
        <fullName evidence="2 7">Glutamate racemase</fullName>
        <ecNumber evidence="2 7">5.1.1.3</ecNumber>
    </recommendedName>
</protein>
<evidence type="ECO:0000256" key="3">
    <source>
        <dbReference type="ARBA" id="ARBA00022960"/>
    </source>
</evidence>
<dbReference type="FunFam" id="3.40.50.1860:FF:000001">
    <property type="entry name" value="Glutamate racemase"/>
    <property type="match status" value="1"/>
</dbReference>
<feature type="binding site" evidence="7">
    <location>
        <begin position="6"/>
        <end position="7"/>
    </location>
    <ligand>
        <name>substrate</name>
    </ligand>
</feature>
<dbReference type="PANTHER" id="PTHR21198">
    <property type="entry name" value="GLUTAMATE RACEMASE"/>
    <property type="match status" value="1"/>
</dbReference>
<dbReference type="PROSITE" id="PS00923">
    <property type="entry name" value="ASP_GLU_RACEMASE_1"/>
    <property type="match status" value="1"/>
</dbReference>
<comment type="catalytic activity">
    <reaction evidence="1 7">
        <text>L-glutamate = D-glutamate</text>
        <dbReference type="Rhea" id="RHEA:12813"/>
        <dbReference type="ChEBI" id="CHEBI:29985"/>
        <dbReference type="ChEBI" id="CHEBI:29986"/>
        <dbReference type="EC" id="5.1.1.3"/>
    </reaction>
</comment>
<dbReference type="Proteomes" id="UP000199411">
    <property type="component" value="Unassembled WGS sequence"/>
</dbReference>
<dbReference type="GO" id="GO:0071555">
    <property type="term" value="P:cell wall organization"/>
    <property type="evidence" value="ECO:0007669"/>
    <property type="project" value="UniProtKB-KW"/>
</dbReference>
<dbReference type="InterPro" id="IPR015942">
    <property type="entry name" value="Asp/Glu/hydantoin_racemase"/>
</dbReference>
<dbReference type="InterPro" id="IPR004391">
    <property type="entry name" value="Glu_race"/>
</dbReference>
<accession>A0A1G6QN56</accession>
<evidence type="ECO:0000313" key="8">
    <source>
        <dbReference type="EMBL" id="SDC93661.1"/>
    </source>
</evidence>
<dbReference type="GO" id="GO:0009252">
    <property type="term" value="P:peptidoglycan biosynthetic process"/>
    <property type="evidence" value="ECO:0007669"/>
    <property type="project" value="UniProtKB-UniRule"/>
</dbReference>
<dbReference type="SUPFAM" id="SSF53681">
    <property type="entry name" value="Aspartate/glutamate racemase"/>
    <property type="match status" value="2"/>
</dbReference>
<feature type="active site" description="Proton donor/acceptor" evidence="7">
    <location>
        <position position="173"/>
    </location>
</feature>
<evidence type="ECO:0000256" key="7">
    <source>
        <dbReference type="HAMAP-Rule" id="MF_00258"/>
    </source>
</evidence>
<sequence length="248" mass="27153">MIGIFDSGVGGLTVIKPLIKYFKSDIIYLGDTARVPYGNKSKETVIKYSIENTKFLLSKGVDFIIVACNTASSLAIDTLRSIFNVPIYGVVESTAKVACQFDSIAVIGTKATIESNAYEKTIKMFNQNASVQQKACPLFVPLIEEGLIDDEITKLVAKRYLNGIQAQALVLGCTHYPLIKHIIKEIVPNAQIIDSGTSIINTIDKNMLKGSGKIEFYATDSPENFSKIGKLFLGENFNGVKLVDLEEL</sequence>
<comment type="pathway">
    <text evidence="7">Cell wall biogenesis; peptidoglycan biosynthesis.</text>
</comment>
<dbReference type="RefSeq" id="WP_092129502.1">
    <property type="nucleotide sequence ID" value="NZ_FMYU01000012.1"/>
</dbReference>
<dbReference type="UniPathway" id="UPA00219"/>
<dbReference type="PROSITE" id="PS00924">
    <property type="entry name" value="ASP_GLU_RACEMASE_2"/>
    <property type="match status" value="1"/>
</dbReference>
<feature type="binding site" evidence="7">
    <location>
        <begin position="69"/>
        <end position="70"/>
    </location>
    <ligand>
        <name>substrate</name>
    </ligand>
</feature>
<evidence type="ECO:0000313" key="9">
    <source>
        <dbReference type="Proteomes" id="UP000199411"/>
    </source>
</evidence>
<name>A0A1G6QN56_9BACT</name>
<comment type="similarity">
    <text evidence="7">Belongs to the aspartate/glutamate racemases family.</text>
</comment>
<keyword evidence="6 7" id="KW-0961">Cell wall biogenesis/degradation</keyword>
<gene>
    <name evidence="7" type="primary">murI</name>
    <name evidence="8" type="ORF">SAMN05660835_01621</name>
</gene>
<feature type="binding site" evidence="7">
    <location>
        <begin position="37"/>
        <end position="38"/>
    </location>
    <ligand>
        <name>substrate</name>
    </ligand>
</feature>
<dbReference type="OrthoDB" id="9801055at2"/>
<reference evidence="9" key="1">
    <citation type="submission" date="2016-10" db="EMBL/GenBank/DDBJ databases">
        <authorList>
            <person name="Varghese N."/>
            <person name="Submissions S."/>
        </authorList>
    </citation>
    <scope>NUCLEOTIDE SEQUENCE [LARGE SCALE GENOMIC DNA]</scope>
    <source>
        <strain evidence="9">DSM 8415</strain>
    </source>
</reference>
<keyword evidence="3 7" id="KW-0133">Cell shape</keyword>
<dbReference type="EMBL" id="FMYU01000012">
    <property type="protein sequence ID" value="SDC93661.1"/>
    <property type="molecule type" value="Genomic_DNA"/>
</dbReference>
<evidence type="ECO:0000256" key="4">
    <source>
        <dbReference type="ARBA" id="ARBA00022984"/>
    </source>
</evidence>
<proteinExistence type="inferred from homology"/>
<dbReference type="EC" id="5.1.1.3" evidence="2 7"/>
<feature type="active site" description="Proton donor/acceptor" evidence="7">
    <location>
        <position position="68"/>
    </location>
</feature>
<dbReference type="Pfam" id="PF01177">
    <property type="entry name" value="Asp_Glu_race"/>
    <property type="match status" value="1"/>
</dbReference>
<comment type="function">
    <text evidence="7">Provides the (R)-glutamate required for cell wall biosynthesis.</text>
</comment>
<dbReference type="NCBIfam" id="TIGR00067">
    <property type="entry name" value="glut_race"/>
    <property type="match status" value="1"/>
</dbReference>
<dbReference type="PANTHER" id="PTHR21198:SF2">
    <property type="entry name" value="GLUTAMATE RACEMASE"/>
    <property type="match status" value="1"/>
</dbReference>
<feature type="binding site" evidence="7">
    <location>
        <begin position="174"/>
        <end position="175"/>
    </location>
    <ligand>
        <name>substrate</name>
    </ligand>
</feature>
<dbReference type="GO" id="GO:0008360">
    <property type="term" value="P:regulation of cell shape"/>
    <property type="evidence" value="ECO:0007669"/>
    <property type="project" value="UniProtKB-KW"/>
</dbReference>
<dbReference type="GO" id="GO:0008881">
    <property type="term" value="F:glutamate racemase activity"/>
    <property type="evidence" value="ECO:0007669"/>
    <property type="project" value="UniProtKB-UniRule"/>
</dbReference>